<evidence type="ECO:0000313" key="3">
    <source>
        <dbReference type="EMBL" id="PWZ04074.1"/>
    </source>
</evidence>
<dbReference type="EMBL" id="NCVQ01001018">
    <property type="protein sequence ID" value="PWZ04074.1"/>
    <property type="molecule type" value="Genomic_DNA"/>
</dbReference>
<dbReference type="AlphaFoldDB" id="A0A3L6D6C0"/>
<keyword evidence="2" id="KW-0732">Signal</keyword>
<feature type="signal peptide" evidence="2">
    <location>
        <begin position="1"/>
        <end position="19"/>
    </location>
</feature>
<evidence type="ECO:0000313" key="4">
    <source>
        <dbReference type="Proteomes" id="UP000251960"/>
    </source>
</evidence>
<organism evidence="3 4">
    <name type="scientific">Zea mays</name>
    <name type="common">Maize</name>
    <dbReference type="NCBI Taxonomy" id="4577"/>
    <lineage>
        <taxon>Eukaryota</taxon>
        <taxon>Viridiplantae</taxon>
        <taxon>Streptophyta</taxon>
        <taxon>Embryophyta</taxon>
        <taxon>Tracheophyta</taxon>
        <taxon>Spermatophyta</taxon>
        <taxon>Magnoliopsida</taxon>
        <taxon>Liliopsida</taxon>
        <taxon>Poales</taxon>
        <taxon>Poaceae</taxon>
        <taxon>PACMAD clade</taxon>
        <taxon>Panicoideae</taxon>
        <taxon>Andropogonodae</taxon>
        <taxon>Andropogoneae</taxon>
        <taxon>Tripsacinae</taxon>
        <taxon>Zea</taxon>
    </lineage>
</organism>
<proteinExistence type="predicted"/>
<name>A0A3L6D6C0_MAIZE</name>
<dbReference type="Proteomes" id="UP000251960">
    <property type="component" value="Unassembled WGS sequence"/>
</dbReference>
<accession>A0A3L6D6C0</accession>
<feature type="compositionally biased region" description="Polar residues" evidence="1">
    <location>
        <begin position="137"/>
        <end position="152"/>
    </location>
</feature>
<feature type="chain" id="PRO_5018124605" evidence="2">
    <location>
        <begin position="20"/>
        <end position="237"/>
    </location>
</feature>
<protein>
    <submittedName>
        <fullName evidence="3">Uncharacterized protein</fullName>
    </submittedName>
</protein>
<comment type="caution">
    <text evidence="3">The sequence shown here is derived from an EMBL/GenBank/DDBJ whole genome shotgun (WGS) entry which is preliminary data.</text>
</comment>
<reference evidence="3 4" key="1">
    <citation type="journal article" date="2018" name="Nat. Genet.">
        <title>Extensive intraspecific gene order and gene structural variations between Mo17 and other maize genomes.</title>
        <authorList>
            <person name="Sun S."/>
            <person name="Zhou Y."/>
            <person name="Chen J."/>
            <person name="Shi J."/>
            <person name="Zhao H."/>
            <person name="Zhao H."/>
            <person name="Song W."/>
            <person name="Zhang M."/>
            <person name="Cui Y."/>
            <person name="Dong X."/>
            <person name="Liu H."/>
            <person name="Ma X."/>
            <person name="Jiao Y."/>
            <person name="Wang B."/>
            <person name="Wei X."/>
            <person name="Stein J.C."/>
            <person name="Glaubitz J.C."/>
            <person name="Lu F."/>
            <person name="Yu G."/>
            <person name="Liang C."/>
            <person name="Fengler K."/>
            <person name="Li B."/>
            <person name="Rafalski A."/>
            <person name="Schnable P.S."/>
            <person name="Ware D.H."/>
            <person name="Buckler E.S."/>
            <person name="Lai J."/>
        </authorList>
    </citation>
    <scope>NUCLEOTIDE SEQUENCE [LARGE SCALE GENOMIC DNA]</scope>
    <source>
        <strain evidence="4">cv. Missouri 17</strain>
        <tissue evidence="3">Seedling</tissue>
    </source>
</reference>
<evidence type="ECO:0000256" key="1">
    <source>
        <dbReference type="SAM" id="MobiDB-lite"/>
    </source>
</evidence>
<feature type="region of interest" description="Disordered" evidence="1">
    <location>
        <begin position="132"/>
        <end position="158"/>
    </location>
</feature>
<evidence type="ECO:0000256" key="2">
    <source>
        <dbReference type="SAM" id="SignalP"/>
    </source>
</evidence>
<sequence length="237" mass="26349">MAMIRIQYIIFLVVSSTQGSPQSLVTTMHMLRMMLLINGFVCNDSHVSLSSSQNVLSEKLKPFSTNGIGISSTSSSETSKIPLVKQDGLCSTKGNVLMPLKNGKTASGPLIKPIHLRTVQQKRLCQMASKPHFKNNPEVNETAKSSESNRCKTGQFVGPSKNNADNTILVEREANSQKEYRMQMEMASQFIIHSILVRSVTAMLCLHLLNKRPVMAMPRPPDRRPIIAMARPLNRDQ</sequence>
<gene>
    <name evidence="3" type="ORF">Zm00014a_019601</name>
</gene>